<keyword evidence="2" id="KW-1185">Reference proteome</keyword>
<protein>
    <submittedName>
        <fullName evidence="1">Polyketide cyclase/dehydrase/lipid transport protein</fullName>
    </submittedName>
</protein>
<dbReference type="Proteomes" id="UP000317685">
    <property type="component" value="Unassembled WGS sequence"/>
</dbReference>
<sequence length="157" mass="17532">MAALIEIVSVIGAAPTVVFDLERDVDVHAASLHGSQETATTSTGRRRLALGDEVTFRARHLGLRWRMTSRITVYERPYRFVDEQTQGPFSALRHEHLFRDVDSGTQMIDRLTVTAPLGPLGAVVTRTLVAPYLRRLLKQRAAHIKHVAEAPCGRPNR</sequence>
<organism evidence="1 2">
    <name type="scientific">Micromonospora taraxaci</name>
    <dbReference type="NCBI Taxonomy" id="1316803"/>
    <lineage>
        <taxon>Bacteria</taxon>
        <taxon>Bacillati</taxon>
        <taxon>Actinomycetota</taxon>
        <taxon>Actinomycetes</taxon>
        <taxon>Micromonosporales</taxon>
        <taxon>Micromonosporaceae</taxon>
        <taxon>Micromonospora</taxon>
    </lineage>
</organism>
<evidence type="ECO:0000313" key="2">
    <source>
        <dbReference type="Proteomes" id="UP000317685"/>
    </source>
</evidence>
<dbReference type="Pfam" id="PF10604">
    <property type="entry name" value="Polyketide_cyc2"/>
    <property type="match status" value="1"/>
</dbReference>
<dbReference type="GeneID" id="300130554"/>
<dbReference type="CDD" id="cd07820">
    <property type="entry name" value="SRPBCC_3"/>
    <property type="match status" value="1"/>
</dbReference>
<dbReference type="InterPro" id="IPR019587">
    <property type="entry name" value="Polyketide_cyclase/dehydratase"/>
</dbReference>
<evidence type="ECO:0000313" key="1">
    <source>
        <dbReference type="EMBL" id="TWG19708.1"/>
    </source>
</evidence>
<reference evidence="1 2" key="1">
    <citation type="submission" date="2019-06" db="EMBL/GenBank/DDBJ databases">
        <title>Sequencing the genomes of 1000 actinobacteria strains.</title>
        <authorList>
            <person name="Klenk H.-P."/>
        </authorList>
    </citation>
    <scope>NUCLEOTIDE SEQUENCE [LARGE SCALE GENOMIC DNA]</scope>
    <source>
        <strain evidence="1 2">DSM 45885</strain>
    </source>
</reference>
<accession>A0A561W749</accession>
<comment type="caution">
    <text evidence="1">The sequence shown here is derived from an EMBL/GenBank/DDBJ whole genome shotgun (WGS) entry which is preliminary data.</text>
</comment>
<dbReference type="AlphaFoldDB" id="A0A561W749"/>
<dbReference type="SUPFAM" id="SSF55961">
    <property type="entry name" value="Bet v1-like"/>
    <property type="match status" value="1"/>
</dbReference>
<dbReference type="RefSeq" id="WP_244311826.1">
    <property type="nucleotide sequence ID" value="NZ_VIWZ01000001.1"/>
</dbReference>
<dbReference type="Gene3D" id="3.30.530.20">
    <property type="match status" value="1"/>
</dbReference>
<gene>
    <name evidence="1" type="ORF">FHU34_115094</name>
</gene>
<dbReference type="InterPro" id="IPR023393">
    <property type="entry name" value="START-like_dom_sf"/>
</dbReference>
<dbReference type="EMBL" id="VIWZ01000001">
    <property type="protein sequence ID" value="TWG19708.1"/>
    <property type="molecule type" value="Genomic_DNA"/>
</dbReference>
<proteinExistence type="predicted"/>
<name>A0A561W749_9ACTN</name>